<keyword evidence="5" id="KW-1185">Reference proteome</keyword>
<dbReference type="InterPro" id="IPR011111">
    <property type="entry name" value="Plasmid_RepB"/>
</dbReference>
<dbReference type="SMART" id="SM00470">
    <property type="entry name" value="ParB"/>
    <property type="match status" value="1"/>
</dbReference>
<dbReference type="OrthoDB" id="7908920at2"/>
<dbReference type="GO" id="GO:0005694">
    <property type="term" value="C:chromosome"/>
    <property type="evidence" value="ECO:0007669"/>
    <property type="project" value="TreeGrafter"/>
</dbReference>
<dbReference type="GO" id="GO:0007059">
    <property type="term" value="P:chromosome segregation"/>
    <property type="evidence" value="ECO:0007669"/>
    <property type="project" value="TreeGrafter"/>
</dbReference>
<dbReference type="SUPFAM" id="SSF109709">
    <property type="entry name" value="KorB DNA-binding domain-like"/>
    <property type="match status" value="1"/>
</dbReference>
<dbReference type="InterPro" id="IPR050336">
    <property type="entry name" value="Chromosome_partition/occlusion"/>
</dbReference>
<feature type="domain" description="ParB-like N-terminal" evidence="3">
    <location>
        <begin position="73"/>
        <end position="166"/>
    </location>
</feature>
<dbReference type="CDD" id="cd16405">
    <property type="entry name" value="RepB_like_N"/>
    <property type="match status" value="1"/>
</dbReference>
<dbReference type="Pfam" id="PF07506">
    <property type="entry name" value="RepB"/>
    <property type="match status" value="1"/>
</dbReference>
<dbReference type="NCBIfam" id="TIGR03454">
    <property type="entry name" value="partition_RepB"/>
    <property type="match status" value="1"/>
</dbReference>
<dbReference type="PANTHER" id="PTHR33375:SF1">
    <property type="entry name" value="CHROMOSOME-PARTITIONING PROTEIN PARB-RELATED"/>
    <property type="match status" value="1"/>
</dbReference>
<dbReference type="Gene3D" id="1.10.10.2830">
    <property type="match status" value="1"/>
</dbReference>
<evidence type="ECO:0000259" key="3">
    <source>
        <dbReference type="SMART" id="SM00470"/>
    </source>
</evidence>
<comment type="caution">
    <text evidence="4">The sequence shown here is derived from an EMBL/GenBank/DDBJ whole genome shotgun (WGS) entry which is preliminary data.</text>
</comment>
<name>A0A4R2GTK5_9HYPH</name>
<reference evidence="4 5" key="1">
    <citation type="submission" date="2019-03" db="EMBL/GenBank/DDBJ databases">
        <title>Genomic Encyclopedia of Type Strains, Phase IV (KMG-IV): sequencing the most valuable type-strain genomes for metagenomic binning, comparative biology and taxonomic classification.</title>
        <authorList>
            <person name="Goeker M."/>
        </authorList>
    </citation>
    <scope>NUCLEOTIDE SEQUENCE [LARGE SCALE GENOMIC DNA]</scope>
    <source>
        <strain evidence="4 5">DSM 22958</strain>
    </source>
</reference>
<sequence>MSRKNTLADLMKAAPDPAPQPLSRGAAGGSASLGAPVGSGALRAMGLSLEKLSADAGKARDLEAMIAAGDRVVELDPTLIDGSFVRDRIGEEATADASFDSLMQSISEQGQQVPILVRPLGDSGRYQVAYGHRRLRAVARLGGKVRAIVRPLSDVELVIAQARENLERRDLSYIEKAMFARRLEEQFDRPTLMAALGVDKADLSRLLTLAASLPPDIVNAIGPAPRAGRPRWSRLAAILTEPYAQERFAALAASAEFRAAASDRRFTMALDVLSRETPAQASPMAADGALEVSAPSGAPLARLEPGREGGRLVFANEAFSAFVREKLPELARVFAEMQRAGL</sequence>
<comment type="similarity">
    <text evidence="1">Belongs to the ParB family.</text>
</comment>
<dbReference type="AlphaFoldDB" id="A0A4R2GTK5"/>
<accession>A0A4R2GTK5</accession>
<dbReference type="Pfam" id="PF02195">
    <property type="entry name" value="ParB_N"/>
    <property type="match status" value="1"/>
</dbReference>
<dbReference type="PANTHER" id="PTHR33375">
    <property type="entry name" value="CHROMOSOME-PARTITIONING PROTEIN PARB-RELATED"/>
    <property type="match status" value="1"/>
</dbReference>
<evidence type="ECO:0000313" key="4">
    <source>
        <dbReference type="EMBL" id="TCO13036.1"/>
    </source>
</evidence>
<protein>
    <submittedName>
        <fullName evidence="4">ParB family chromosome partitioning protein</fullName>
    </submittedName>
</protein>
<dbReference type="Gene3D" id="3.90.1530.30">
    <property type="match status" value="1"/>
</dbReference>
<dbReference type="InterPro" id="IPR017819">
    <property type="entry name" value="Plasmid_partition_RepB"/>
</dbReference>
<dbReference type="RefSeq" id="WP_132006685.1">
    <property type="nucleotide sequence ID" value="NZ_JBHUNN010000001.1"/>
</dbReference>
<dbReference type="InterPro" id="IPR037972">
    <property type="entry name" value="RepB_N"/>
</dbReference>
<dbReference type="GO" id="GO:0003677">
    <property type="term" value="F:DNA binding"/>
    <property type="evidence" value="ECO:0007669"/>
    <property type="project" value="InterPro"/>
</dbReference>
<evidence type="ECO:0000313" key="5">
    <source>
        <dbReference type="Proteomes" id="UP000294881"/>
    </source>
</evidence>
<proteinExistence type="inferred from homology"/>
<dbReference type="InterPro" id="IPR003115">
    <property type="entry name" value="ParB_N"/>
</dbReference>
<organism evidence="4 5">
    <name type="scientific">Camelimonas lactis</name>
    <dbReference type="NCBI Taxonomy" id="659006"/>
    <lineage>
        <taxon>Bacteria</taxon>
        <taxon>Pseudomonadati</taxon>
        <taxon>Pseudomonadota</taxon>
        <taxon>Alphaproteobacteria</taxon>
        <taxon>Hyphomicrobiales</taxon>
        <taxon>Chelatococcaceae</taxon>
        <taxon>Camelimonas</taxon>
    </lineage>
</organism>
<feature type="region of interest" description="Disordered" evidence="2">
    <location>
        <begin position="1"/>
        <end position="30"/>
    </location>
</feature>
<dbReference type="SUPFAM" id="SSF110849">
    <property type="entry name" value="ParB/Sulfiredoxin"/>
    <property type="match status" value="1"/>
</dbReference>
<evidence type="ECO:0000256" key="1">
    <source>
        <dbReference type="ARBA" id="ARBA00006295"/>
    </source>
</evidence>
<dbReference type="Proteomes" id="UP000294881">
    <property type="component" value="Unassembled WGS sequence"/>
</dbReference>
<dbReference type="EMBL" id="SLWL01000007">
    <property type="protein sequence ID" value="TCO13036.1"/>
    <property type="molecule type" value="Genomic_DNA"/>
</dbReference>
<evidence type="ECO:0000256" key="2">
    <source>
        <dbReference type="SAM" id="MobiDB-lite"/>
    </source>
</evidence>
<dbReference type="InterPro" id="IPR004437">
    <property type="entry name" value="ParB/RepB/Spo0J"/>
</dbReference>
<dbReference type="InterPro" id="IPR036086">
    <property type="entry name" value="ParB/Sulfiredoxin_sf"/>
</dbReference>
<gene>
    <name evidence="4" type="ORF">EV666_10763</name>
</gene>
<dbReference type="NCBIfam" id="TIGR00180">
    <property type="entry name" value="parB_part"/>
    <property type="match status" value="1"/>
</dbReference>